<protein>
    <submittedName>
        <fullName evidence="2">Uncharacterized protein</fullName>
    </submittedName>
</protein>
<proteinExistence type="predicted"/>
<dbReference type="EMBL" id="QWLB01000001">
    <property type="protein sequence ID" value="RIH93963.1"/>
    <property type="molecule type" value="Genomic_DNA"/>
</dbReference>
<keyword evidence="1" id="KW-0732">Signal</keyword>
<dbReference type="Proteomes" id="UP000266178">
    <property type="component" value="Unassembled WGS sequence"/>
</dbReference>
<reference evidence="2 3" key="1">
    <citation type="submission" date="2018-08" db="EMBL/GenBank/DDBJ databases">
        <title>Meiothermus granaticius genome AF-68 sequencing project.</title>
        <authorList>
            <person name="Da Costa M.S."/>
            <person name="Albuquerque L."/>
            <person name="Raposo P."/>
            <person name="Froufe H.J.C."/>
            <person name="Barroso C.S."/>
            <person name="Egas C."/>
        </authorList>
    </citation>
    <scope>NUCLEOTIDE SEQUENCE [LARGE SCALE GENOMIC DNA]</scope>
    <source>
        <strain evidence="2 3">AF-68</strain>
    </source>
</reference>
<gene>
    <name evidence="2" type="ORF">Mgrana_00049</name>
</gene>
<dbReference type="PROSITE" id="PS51257">
    <property type="entry name" value="PROKAR_LIPOPROTEIN"/>
    <property type="match status" value="1"/>
</dbReference>
<sequence>MLRGMQPALRYGFLLLALGSLALAQNFSVAGCAQGSVEPVCLRPEVVLRWGLNQVNGSPAEGRLSFGVKLGVHTAFPEFALELQPALWVDSTLQADLLEAAATAEFGPLWLSLGKRTDYSGPWSQTLMGYNGDWGLFARYRLLEGWRAEVAYLPRSGLAGGRGFLGIQTGWVRAGGFLEVGEAGAALIPRIGVAWGDGDLYWQLDQGFWSDLQGPLPLGQALAYSLRCPQEGNALCWGRLLPEENNPAVQNLLQTLDTSRWGLLLWWNPDWNLWGSLDPVTGDTLPFLDWLAQPKKLLLRLSAGLQSSGLGFDLSLAPVGAYRVYLELHLP</sequence>
<organism evidence="2 3">
    <name type="scientific">Meiothermus granaticius NBRC 107808</name>
    <dbReference type="NCBI Taxonomy" id="1227551"/>
    <lineage>
        <taxon>Bacteria</taxon>
        <taxon>Thermotogati</taxon>
        <taxon>Deinococcota</taxon>
        <taxon>Deinococci</taxon>
        <taxon>Thermales</taxon>
        <taxon>Thermaceae</taxon>
        <taxon>Meiothermus</taxon>
    </lineage>
</organism>
<accession>A0A399FCK6</accession>
<evidence type="ECO:0000313" key="2">
    <source>
        <dbReference type="EMBL" id="RIH93963.1"/>
    </source>
</evidence>
<dbReference type="AlphaFoldDB" id="A0A399FCK6"/>
<evidence type="ECO:0000256" key="1">
    <source>
        <dbReference type="SAM" id="SignalP"/>
    </source>
</evidence>
<feature type="signal peptide" evidence="1">
    <location>
        <begin position="1"/>
        <end position="24"/>
    </location>
</feature>
<evidence type="ECO:0000313" key="3">
    <source>
        <dbReference type="Proteomes" id="UP000266178"/>
    </source>
</evidence>
<name>A0A399FCK6_9DEIN</name>
<keyword evidence="3" id="KW-1185">Reference proteome</keyword>
<feature type="chain" id="PRO_5017431399" evidence="1">
    <location>
        <begin position="25"/>
        <end position="331"/>
    </location>
</feature>
<comment type="caution">
    <text evidence="2">The sequence shown here is derived from an EMBL/GenBank/DDBJ whole genome shotgun (WGS) entry which is preliminary data.</text>
</comment>